<name>A0A2U8W825_9HYPH</name>
<dbReference type="SUPFAM" id="SSF50118">
    <property type="entry name" value="Cell growth inhibitor/plasmid maintenance toxic component"/>
    <property type="match status" value="1"/>
</dbReference>
<dbReference type="Proteomes" id="UP000245926">
    <property type="component" value="Chromosome"/>
</dbReference>
<evidence type="ECO:0000313" key="2">
    <source>
        <dbReference type="Proteomes" id="UP000245926"/>
    </source>
</evidence>
<reference evidence="2" key="1">
    <citation type="submission" date="2018-05" db="EMBL/GenBank/DDBJ databases">
        <title>Complete Genome Sequence of Methylobacterium sp. 17SD2-17.</title>
        <authorList>
            <person name="Srinivasan S."/>
        </authorList>
    </citation>
    <scope>NUCLEOTIDE SEQUENCE [LARGE SCALE GENOMIC DNA]</scope>
    <source>
        <strain evidence="2">17SD2-17</strain>
    </source>
</reference>
<gene>
    <name evidence="1" type="ORF">DK389_18815</name>
</gene>
<organism evidence="1 2">
    <name type="scientific">Methylobacterium durans</name>
    <dbReference type="NCBI Taxonomy" id="2202825"/>
    <lineage>
        <taxon>Bacteria</taxon>
        <taxon>Pseudomonadati</taxon>
        <taxon>Pseudomonadota</taxon>
        <taxon>Alphaproteobacteria</taxon>
        <taxon>Hyphomicrobiales</taxon>
        <taxon>Methylobacteriaceae</taxon>
        <taxon>Methylobacterium</taxon>
    </lineage>
</organism>
<evidence type="ECO:0000313" key="1">
    <source>
        <dbReference type="EMBL" id="AWN42179.1"/>
    </source>
</evidence>
<dbReference type="Pfam" id="PF02452">
    <property type="entry name" value="PemK_toxin"/>
    <property type="match status" value="1"/>
</dbReference>
<proteinExistence type="predicted"/>
<dbReference type="InterPro" id="IPR003477">
    <property type="entry name" value="PemK-like"/>
</dbReference>
<dbReference type="AlphaFoldDB" id="A0A2U8W825"/>
<accession>A0A2U8W825</accession>
<dbReference type="OrthoDB" id="3196747at2"/>
<protein>
    <submittedName>
        <fullName evidence="1">Growth inhibitor PemK</fullName>
    </submittedName>
</protein>
<dbReference type="GO" id="GO:0003677">
    <property type="term" value="F:DNA binding"/>
    <property type="evidence" value="ECO:0007669"/>
    <property type="project" value="InterPro"/>
</dbReference>
<dbReference type="InterPro" id="IPR011067">
    <property type="entry name" value="Plasmid_toxin/cell-grow_inhib"/>
</dbReference>
<dbReference type="RefSeq" id="WP_109891807.1">
    <property type="nucleotide sequence ID" value="NZ_CP029550.1"/>
</dbReference>
<dbReference type="Gene3D" id="2.30.30.110">
    <property type="match status" value="1"/>
</dbReference>
<dbReference type="EMBL" id="CP029550">
    <property type="protein sequence ID" value="AWN42179.1"/>
    <property type="molecule type" value="Genomic_DNA"/>
</dbReference>
<dbReference type="KEGG" id="mets:DK389_18815"/>
<sequence length="108" mass="11365">MKRGDLVTVSAPGDYGKPRPAVVVQSDWLDATDSVLVCLVTSTLRDAPIFRLTVEPSPGNGLKTTSQIMVDKIVALRREKCGAPIGHLGPAPLMALGQMLSVVLGIAD</sequence>
<keyword evidence="2" id="KW-1185">Reference proteome</keyword>